<feature type="compositionally biased region" description="Basic and acidic residues" evidence="1">
    <location>
        <begin position="580"/>
        <end position="589"/>
    </location>
</feature>
<dbReference type="EMBL" id="JAUJLE010000051">
    <property type="protein sequence ID" value="KAK0995769.1"/>
    <property type="molecule type" value="Genomic_DNA"/>
</dbReference>
<feature type="compositionally biased region" description="Basic and acidic residues" evidence="1">
    <location>
        <begin position="665"/>
        <end position="683"/>
    </location>
</feature>
<feature type="region of interest" description="Disordered" evidence="1">
    <location>
        <begin position="269"/>
        <end position="308"/>
    </location>
</feature>
<feature type="region of interest" description="Disordered" evidence="1">
    <location>
        <begin position="642"/>
        <end position="690"/>
    </location>
</feature>
<reference evidence="2" key="1">
    <citation type="submission" date="2023-06" db="EMBL/GenBank/DDBJ databases">
        <title>Black Yeasts Isolated from many extreme environments.</title>
        <authorList>
            <person name="Coleine C."/>
            <person name="Stajich J.E."/>
            <person name="Selbmann L."/>
        </authorList>
    </citation>
    <scope>NUCLEOTIDE SEQUENCE</scope>
    <source>
        <strain evidence="2">CCFEE 5200</strain>
    </source>
</reference>
<dbReference type="AlphaFoldDB" id="A0AAN6QW78"/>
<accession>A0AAN6QW78</accession>
<feature type="compositionally biased region" description="Polar residues" evidence="1">
    <location>
        <begin position="101"/>
        <end position="111"/>
    </location>
</feature>
<feature type="region of interest" description="Disordered" evidence="1">
    <location>
        <begin position="938"/>
        <end position="962"/>
    </location>
</feature>
<protein>
    <submittedName>
        <fullName evidence="2">Uncharacterized protein</fullName>
    </submittedName>
</protein>
<feature type="region of interest" description="Disordered" evidence="1">
    <location>
        <begin position="791"/>
        <end position="911"/>
    </location>
</feature>
<feature type="region of interest" description="Disordered" evidence="1">
    <location>
        <begin position="152"/>
        <end position="252"/>
    </location>
</feature>
<feature type="region of interest" description="Disordered" evidence="1">
    <location>
        <begin position="353"/>
        <end position="604"/>
    </location>
</feature>
<feature type="compositionally biased region" description="Low complexity" evidence="1">
    <location>
        <begin position="943"/>
        <end position="957"/>
    </location>
</feature>
<feature type="compositionally biased region" description="Low complexity" evidence="1">
    <location>
        <begin position="196"/>
        <end position="211"/>
    </location>
</feature>
<feature type="compositionally biased region" description="Acidic residues" evidence="1">
    <location>
        <begin position="536"/>
        <end position="554"/>
    </location>
</feature>
<keyword evidence="3" id="KW-1185">Reference proteome</keyword>
<feature type="compositionally biased region" description="Basic and acidic residues" evidence="1">
    <location>
        <begin position="50"/>
        <end position="64"/>
    </location>
</feature>
<gene>
    <name evidence="2" type="ORF">LTR91_007189</name>
</gene>
<feature type="region of interest" description="Disordered" evidence="1">
    <location>
        <begin position="1"/>
        <end position="114"/>
    </location>
</feature>
<evidence type="ECO:0000313" key="2">
    <source>
        <dbReference type="EMBL" id="KAK0995769.1"/>
    </source>
</evidence>
<feature type="compositionally biased region" description="Gly residues" evidence="1">
    <location>
        <begin position="353"/>
        <end position="362"/>
    </location>
</feature>
<evidence type="ECO:0000313" key="3">
    <source>
        <dbReference type="Proteomes" id="UP001175353"/>
    </source>
</evidence>
<feature type="compositionally biased region" description="Basic and acidic residues" evidence="1">
    <location>
        <begin position="845"/>
        <end position="868"/>
    </location>
</feature>
<feature type="compositionally biased region" description="Acidic residues" evidence="1">
    <location>
        <begin position="434"/>
        <end position="449"/>
    </location>
</feature>
<sequence length="1108" mass="120202">MERREMHQAQMRHRPLAPPSPLLPGPSASGTSPWNRWERRASDPSTIAREGVRQRLPGERRERAGSIPETVARWLSDGSYQAHWPPPQSEYDGDLPRASGTFGSQVMSSETVTDRTRSFGLETAGLRQAVDHSELTPALLGAVDEHLKHFEDSLSTISKSEPEEEEAATNPEERPAQLLQNEDTDYQDFRRRHTRASSLPAPKPSLKSALATSPPHSPPAGNGGGGGKEKKKARFRDDSPGADLSLRRTSTAPAEYCWASSASDLPWCGDEIGDVGGREERAGSEVEGSEEGSEKGFEREDESPSSWVVQVQVQVEISIDDGDTVDEEAENGLLTEAEGVRVRTRVYSSCGGYGEVGEGFAGEGEAEVEEAEAEAEAEARTSAAGVDDRDDIDDKDRDEAEFGTQFIAIANDKSMVEGEPCVCEPEVEPSSPAIEDDEPGQNAGDDEVEQTTAVDEYAGVERDTVEAEEADMTSDRSHHSCADSSVCSTKDAGQDDEQGAGQDNEEDAGAELDAEDAEEVDRVEHKAIDSPQYSSDDADMDNEQDAGRGDEEEVGAAGDPNDAEEIDGAHQSIVDSSELSSKDDGHDEGPYLTPEEISFDQINQNVMAASNVSDDGPIAMPADEQSLAKGTELGLIMPAIDSNHTASPTQQLVSFHQNAPPTTRRLSDPDARSRQDSAPDPVRRRASSMSDFQHLKTRLKLLSFAAKAAPADPAITACSVRIAESPRLNTVYEHPGPQYGSRTAIGKGAATKTAQTVSSGRSTYQMVWEEPAASEGSESDTTLIEPSEVPEYADGDSLAGHGDRSPSPMGKVKTKLAAWSWAREQQDKAEDSEGGSRPMLSLMRVDTDRRRERSEDHPYAPPNTEKHSASSSARHSGPQTPHEQPEVIAEEDEDVQQADDEAEVDEEDDQPMELRFKSAFHRIRSLSMPASTDYLTVPGRMLHSTSPSSSSASHAPPSGLPRAMSNLAAEEARFMSHRDSLDLNHHRIEREARMNQLLMTTRDSFVLAKTKYETKYPKTAGGIQYNRFGGLSTIPDASPPEGREGFAALERRVEGGKRAVSEGAVKADGHIKWAGGKKVETPQWYKARYMKGEGGVLNLVLLDEEVSE</sequence>
<feature type="compositionally biased region" description="Polar residues" evidence="1">
    <location>
        <begin position="869"/>
        <end position="882"/>
    </location>
</feature>
<dbReference type="Proteomes" id="UP001175353">
    <property type="component" value="Unassembled WGS sequence"/>
</dbReference>
<feature type="compositionally biased region" description="Acidic residues" evidence="1">
    <location>
        <begin position="364"/>
        <end position="376"/>
    </location>
</feature>
<feature type="compositionally biased region" description="Polar residues" evidence="1">
    <location>
        <begin position="642"/>
        <end position="661"/>
    </location>
</feature>
<comment type="caution">
    <text evidence="2">The sequence shown here is derived from an EMBL/GenBank/DDBJ whole genome shotgun (WGS) entry which is preliminary data.</text>
</comment>
<feature type="compositionally biased region" description="Low complexity" evidence="1">
    <location>
        <begin position="419"/>
        <end position="432"/>
    </location>
</feature>
<name>A0AAN6QW78_9PEZI</name>
<feature type="compositionally biased region" description="Acidic residues" evidence="1">
    <location>
        <begin position="888"/>
        <end position="911"/>
    </location>
</feature>
<organism evidence="2 3">
    <name type="scientific">Friedmanniomyces endolithicus</name>
    <dbReference type="NCBI Taxonomy" id="329885"/>
    <lineage>
        <taxon>Eukaryota</taxon>
        <taxon>Fungi</taxon>
        <taxon>Dikarya</taxon>
        <taxon>Ascomycota</taxon>
        <taxon>Pezizomycotina</taxon>
        <taxon>Dothideomycetes</taxon>
        <taxon>Dothideomycetidae</taxon>
        <taxon>Mycosphaerellales</taxon>
        <taxon>Teratosphaeriaceae</taxon>
        <taxon>Friedmanniomyces</taxon>
    </lineage>
</organism>
<evidence type="ECO:0000256" key="1">
    <source>
        <dbReference type="SAM" id="MobiDB-lite"/>
    </source>
</evidence>
<feature type="compositionally biased region" description="Acidic residues" evidence="1">
    <location>
        <begin position="494"/>
        <end position="519"/>
    </location>
</feature>
<proteinExistence type="predicted"/>